<keyword evidence="4" id="KW-0548">Nucleotidyltransferase</keyword>
<keyword evidence="1" id="KW-0812">Transmembrane</keyword>
<dbReference type="SUPFAM" id="SSF55785">
    <property type="entry name" value="PYP-like sensor domain (PAS domain)"/>
    <property type="match status" value="1"/>
</dbReference>
<evidence type="ECO:0000313" key="4">
    <source>
        <dbReference type="EMBL" id="MFC5392403.1"/>
    </source>
</evidence>
<keyword evidence="2" id="KW-0732">Signal</keyword>
<accession>A0ABW0H5I1</accession>
<protein>
    <submittedName>
        <fullName evidence="4">Diguanylate cyclase domain-containing protein</fullName>
        <ecNumber evidence="4">2.7.7.65</ecNumber>
    </submittedName>
</protein>
<dbReference type="Gene3D" id="3.30.450.20">
    <property type="entry name" value="PAS domain"/>
    <property type="match status" value="1"/>
</dbReference>
<dbReference type="Gene3D" id="3.30.70.270">
    <property type="match status" value="1"/>
</dbReference>
<feature type="domain" description="GGDEF" evidence="3">
    <location>
        <begin position="224"/>
        <end position="356"/>
    </location>
</feature>
<dbReference type="InterPro" id="IPR000160">
    <property type="entry name" value="GGDEF_dom"/>
</dbReference>
<dbReference type="NCBIfam" id="TIGR00229">
    <property type="entry name" value="sensory_box"/>
    <property type="match status" value="1"/>
</dbReference>
<dbReference type="InterPro" id="IPR043128">
    <property type="entry name" value="Rev_trsase/Diguanyl_cyclase"/>
</dbReference>
<feature type="chain" id="PRO_5045220589" evidence="2">
    <location>
        <begin position="25"/>
        <end position="356"/>
    </location>
</feature>
<reference evidence="5" key="1">
    <citation type="journal article" date="2019" name="Int. J. Syst. Evol. Microbiol.">
        <title>The Global Catalogue of Microorganisms (GCM) 10K type strain sequencing project: providing services to taxonomists for standard genome sequencing and annotation.</title>
        <authorList>
            <consortium name="The Broad Institute Genomics Platform"/>
            <consortium name="The Broad Institute Genome Sequencing Center for Infectious Disease"/>
            <person name="Wu L."/>
            <person name="Ma J."/>
        </authorList>
    </citation>
    <scope>NUCLEOTIDE SEQUENCE [LARGE SCALE GENOMIC DNA]</scope>
    <source>
        <strain evidence="5">CGMCC 1.16326</strain>
    </source>
</reference>
<dbReference type="InterPro" id="IPR000014">
    <property type="entry name" value="PAS"/>
</dbReference>
<sequence length="356" mass="38352">MWHRYAATALFGAAICSLHFTAMAAALLKTDPSRIVANGDLSEVLLGLFVAMVMSMIVMLSLVTVVLDKRALRAAADAAQMRSMIAAARTGIVLCQSEMVVAANQAFGSLVGMRQDEIEGRPLASFVAGTISDTDDRMGDPVEGERRLITGDGIRIDVAFCTTPIPSSGPPLHLIEVRDIRAEKTARERMAHLANHDALTGLPNLRLFRAELQKSVEEAAIRRGDLGLLWLDLDHFKEINDTHGHAAGDALLCSVAERFQSALGGQHLLARIGGDEFAVLCETGQRSGDPAAIARQLLAVMAQPLQIDGHQLHVGLSIGLAMYPQDADCVTALMRKADNALYEIKRTGRGRWSRAA</sequence>
<dbReference type="Pfam" id="PF03707">
    <property type="entry name" value="MHYT"/>
    <property type="match status" value="1"/>
</dbReference>
<dbReference type="PANTHER" id="PTHR44757:SF2">
    <property type="entry name" value="BIOFILM ARCHITECTURE MAINTENANCE PROTEIN MBAA"/>
    <property type="match status" value="1"/>
</dbReference>
<name>A0ABW0H5I1_9HYPH</name>
<evidence type="ECO:0000259" key="3">
    <source>
        <dbReference type="PROSITE" id="PS50887"/>
    </source>
</evidence>
<dbReference type="NCBIfam" id="TIGR00254">
    <property type="entry name" value="GGDEF"/>
    <property type="match status" value="1"/>
</dbReference>
<dbReference type="SMART" id="SM00267">
    <property type="entry name" value="GGDEF"/>
    <property type="match status" value="1"/>
</dbReference>
<evidence type="ECO:0000256" key="1">
    <source>
        <dbReference type="SAM" id="Phobius"/>
    </source>
</evidence>
<feature type="signal peptide" evidence="2">
    <location>
        <begin position="1"/>
        <end position="24"/>
    </location>
</feature>
<comment type="caution">
    <text evidence="4">The sequence shown here is derived from an EMBL/GenBank/DDBJ whole genome shotgun (WGS) entry which is preliminary data.</text>
</comment>
<dbReference type="InterPro" id="IPR005330">
    <property type="entry name" value="MHYT_dom"/>
</dbReference>
<dbReference type="EC" id="2.7.7.65" evidence="4"/>
<evidence type="ECO:0000256" key="2">
    <source>
        <dbReference type="SAM" id="SignalP"/>
    </source>
</evidence>
<keyword evidence="5" id="KW-1185">Reference proteome</keyword>
<dbReference type="SUPFAM" id="SSF55073">
    <property type="entry name" value="Nucleotide cyclase"/>
    <property type="match status" value="1"/>
</dbReference>
<keyword evidence="4" id="KW-0808">Transferase</keyword>
<dbReference type="Pfam" id="PF00990">
    <property type="entry name" value="GGDEF"/>
    <property type="match status" value="1"/>
</dbReference>
<keyword evidence="1" id="KW-1133">Transmembrane helix</keyword>
<keyword evidence="1" id="KW-0472">Membrane</keyword>
<dbReference type="Proteomes" id="UP001596104">
    <property type="component" value="Unassembled WGS sequence"/>
</dbReference>
<dbReference type="PANTHER" id="PTHR44757">
    <property type="entry name" value="DIGUANYLATE CYCLASE DGCP"/>
    <property type="match status" value="1"/>
</dbReference>
<dbReference type="InterPro" id="IPR035965">
    <property type="entry name" value="PAS-like_dom_sf"/>
</dbReference>
<evidence type="ECO:0000313" key="5">
    <source>
        <dbReference type="Proteomes" id="UP001596104"/>
    </source>
</evidence>
<feature type="transmembrane region" description="Helical" evidence="1">
    <location>
        <begin position="44"/>
        <end position="67"/>
    </location>
</feature>
<dbReference type="EMBL" id="JBHSLV010000010">
    <property type="protein sequence ID" value="MFC5392403.1"/>
    <property type="molecule type" value="Genomic_DNA"/>
</dbReference>
<dbReference type="GO" id="GO:0052621">
    <property type="term" value="F:diguanylate cyclase activity"/>
    <property type="evidence" value="ECO:0007669"/>
    <property type="project" value="UniProtKB-EC"/>
</dbReference>
<organism evidence="4 5">
    <name type="scientific">Bosea vestrisii</name>
    <dbReference type="NCBI Taxonomy" id="151416"/>
    <lineage>
        <taxon>Bacteria</taxon>
        <taxon>Pseudomonadati</taxon>
        <taxon>Pseudomonadota</taxon>
        <taxon>Alphaproteobacteria</taxon>
        <taxon>Hyphomicrobiales</taxon>
        <taxon>Boseaceae</taxon>
        <taxon>Bosea</taxon>
    </lineage>
</organism>
<dbReference type="PROSITE" id="PS50887">
    <property type="entry name" value="GGDEF"/>
    <property type="match status" value="1"/>
</dbReference>
<dbReference type="InterPro" id="IPR029787">
    <property type="entry name" value="Nucleotide_cyclase"/>
</dbReference>
<dbReference type="InterPro" id="IPR052155">
    <property type="entry name" value="Biofilm_reg_signaling"/>
</dbReference>
<proteinExistence type="predicted"/>
<dbReference type="CDD" id="cd00130">
    <property type="entry name" value="PAS"/>
    <property type="match status" value="1"/>
</dbReference>
<dbReference type="Pfam" id="PF13426">
    <property type="entry name" value="PAS_9"/>
    <property type="match status" value="1"/>
</dbReference>
<dbReference type="CDD" id="cd01949">
    <property type="entry name" value="GGDEF"/>
    <property type="match status" value="1"/>
</dbReference>
<gene>
    <name evidence="4" type="ORF">ACFPPC_07080</name>
</gene>
<dbReference type="RefSeq" id="WP_377007165.1">
    <property type="nucleotide sequence ID" value="NZ_JBHSLV010000010.1"/>
</dbReference>